<gene>
    <name evidence="7 9" type="primary">moaC</name>
    <name evidence="9" type="ORF">E5987_03780</name>
</gene>
<dbReference type="AlphaFoldDB" id="A0A6L6YFF5"/>
<feature type="binding site" evidence="7">
    <location>
        <begin position="113"/>
        <end position="114"/>
    </location>
    <ligand>
        <name>substrate</name>
    </ligand>
</feature>
<evidence type="ECO:0000256" key="6">
    <source>
        <dbReference type="ARBA" id="ARBA00055087"/>
    </source>
</evidence>
<accession>A0A6L6YFF5</accession>
<evidence type="ECO:0000256" key="4">
    <source>
        <dbReference type="ARBA" id="ARBA00023150"/>
    </source>
</evidence>
<evidence type="ECO:0000256" key="5">
    <source>
        <dbReference type="ARBA" id="ARBA00023239"/>
    </source>
</evidence>
<dbReference type="InterPro" id="IPR023045">
    <property type="entry name" value="MoaC"/>
</dbReference>
<comment type="caution">
    <text evidence="9">The sequence shown here is derived from an EMBL/GenBank/DDBJ whole genome shotgun (WGS) entry which is preliminary data.</text>
</comment>
<evidence type="ECO:0000256" key="2">
    <source>
        <dbReference type="ARBA" id="ARBA00005046"/>
    </source>
</evidence>
<feature type="domain" description="Molybdopterin cofactor biosynthesis C (MoaC)" evidence="8">
    <location>
        <begin position="15"/>
        <end position="150"/>
    </location>
</feature>
<comment type="function">
    <text evidence="6 7">Catalyzes the conversion of (8S)-3',8-cyclo-7,8-dihydroguanosine 5'-triphosphate to cyclic pyranopterin monophosphate (cPMP).</text>
</comment>
<evidence type="ECO:0000313" key="10">
    <source>
        <dbReference type="Proteomes" id="UP000472580"/>
    </source>
</evidence>
<evidence type="ECO:0000313" key="9">
    <source>
        <dbReference type="EMBL" id="MVX56326.1"/>
    </source>
</evidence>
<comment type="catalytic activity">
    <reaction evidence="1 7">
        <text>(8S)-3',8-cyclo-7,8-dihydroguanosine 5'-triphosphate = cyclic pyranopterin phosphate + diphosphate</text>
        <dbReference type="Rhea" id="RHEA:49580"/>
        <dbReference type="ChEBI" id="CHEBI:33019"/>
        <dbReference type="ChEBI" id="CHEBI:59648"/>
        <dbReference type="ChEBI" id="CHEBI:131766"/>
        <dbReference type="EC" id="4.6.1.17"/>
    </reaction>
</comment>
<dbReference type="InterPro" id="IPR036522">
    <property type="entry name" value="MoaC_sf"/>
</dbReference>
<dbReference type="PANTHER" id="PTHR22960">
    <property type="entry name" value="MOLYBDOPTERIN COFACTOR SYNTHESIS PROTEIN A"/>
    <property type="match status" value="1"/>
</dbReference>
<dbReference type="InterPro" id="IPR047594">
    <property type="entry name" value="MoaC_bact/euk"/>
</dbReference>
<dbReference type="GO" id="GO:0061798">
    <property type="term" value="F:GTP 3',8'-cyclase activity"/>
    <property type="evidence" value="ECO:0007669"/>
    <property type="project" value="TreeGrafter"/>
</dbReference>
<dbReference type="EMBL" id="WSRP01000008">
    <property type="protein sequence ID" value="MVX56326.1"/>
    <property type="molecule type" value="Genomic_DNA"/>
</dbReference>
<proteinExistence type="inferred from homology"/>
<feature type="active site" evidence="7">
    <location>
        <position position="128"/>
    </location>
</feature>
<evidence type="ECO:0000256" key="1">
    <source>
        <dbReference type="ARBA" id="ARBA00001637"/>
    </source>
</evidence>
<organism evidence="9 10">
    <name type="scientific">Parasutterella muris</name>
    <dbReference type="NCBI Taxonomy" id="2565572"/>
    <lineage>
        <taxon>Bacteria</taxon>
        <taxon>Pseudomonadati</taxon>
        <taxon>Pseudomonadota</taxon>
        <taxon>Betaproteobacteria</taxon>
        <taxon>Burkholderiales</taxon>
        <taxon>Sutterellaceae</taxon>
        <taxon>Parasutterella</taxon>
    </lineage>
</organism>
<dbReference type="GO" id="GO:0006777">
    <property type="term" value="P:Mo-molybdopterin cofactor biosynthetic process"/>
    <property type="evidence" value="ECO:0007669"/>
    <property type="project" value="UniProtKB-UniRule"/>
</dbReference>
<evidence type="ECO:0000256" key="7">
    <source>
        <dbReference type="HAMAP-Rule" id="MF_01224"/>
    </source>
</evidence>
<dbReference type="RefSeq" id="WP_160334759.1">
    <property type="nucleotide sequence ID" value="NZ_CALPCR010000004.1"/>
</dbReference>
<comment type="subunit">
    <text evidence="7">Homohexamer; trimer of dimers.</text>
</comment>
<keyword evidence="10" id="KW-1185">Reference proteome</keyword>
<dbReference type="NCBIfam" id="TIGR00581">
    <property type="entry name" value="moaC"/>
    <property type="match status" value="1"/>
</dbReference>
<comment type="similarity">
    <text evidence="7">Belongs to the MoaC family.</text>
</comment>
<keyword evidence="4 7" id="KW-0501">Molybdenum cofactor biosynthesis</keyword>
<protein>
    <recommendedName>
        <fullName evidence="3 7">Cyclic pyranopterin monophosphate synthase</fullName>
        <ecNumber evidence="3 7">4.6.1.17</ecNumber>
    </recommendedName>
    <alternativeName>
        <fullName evidence="7">Molybdenum cofactor biosynthesis protein C</fullName>
    </alternativeName>
</protein>
<dbReference type="PANTHER" id="PTHR22960:SF0">
    <property type="entry name" value="MOLYBDENUM COFACTOR BIOSYNTHESIS PROTEIN 1"/>
    <property type="match status" value="1"/>
</dbReference>
<dbReference type="GO" id="GO:0061799">
    <property type="term" value="F:cyclic pyranopterin monophosphate synthase activity"/>
    <property type="evidence" value="ECO:0007669"/>
    <property type="project" value="UniProtKB-UniRule"/>
</dbReference>
<evidence type="ECO:0000256" key="3">
    <source>
        <dbReference type="ARBA" id="ARBA00012575"/>
    </source>
</evidence>
<sequence length="159" mass="17238">MSALTHFNESGDAHMVDVGEKNVTCRVGVAEGWISMKPETFELVAQGKAKKGDVLAVARIAAIMGSKKTPELIPLCHPIALTHVEVEFELFEKESRIRCVATCECKGRTGVEMEALTTVQVGLLTIYDMLKAVDRGMQMDGIRLLKKSGGKSGEWTAAS</sequence>
<dbReference type="UniPathway" id="UPA00344"/>
<dbReference type="SUPFAM" id="SSF55040">
    <property type="entry name" value="Molybdenum cofactor biosynthesis protein C, MoaC"/>
    <property type="match status" value="1"/>
</dbReference>
<feature type="binding site" evidence="7">
    <location>
        <begin position="75"/>
        <end position="77"/>
    </location>
    <ligand>
        <name>substrate</name>
    </ligand>
</feature>
<keyword evidence="5 7" id="KW-0456">Lyase</keyword>
<dbReference type="NCBIfam" id="NF006870">
    <property type="entry name" value="PRK09364.1"/>
    <property type="match status" value="1"/>
</dbReference>
<dbReference type="Proteomes" id="UP000472580">
    <property type="component" value="Unassembled WGS sequence"/>
</dbReference>
<dbReference type="Gene3D" id="3.30.70.640">
    <property type="entry name" value="Molybdopterin cofactor biosynthesis C (MoaC) domain"/>
    <property type="match status" value="1"/>
</dbReference>
<dbReference type="Pfam" id="PF01967">
    <property type="entry name" value="MoaC"/>
    <property type="match status" value="1"/>
</dbReference>
<comment type="pathway">
    <text evidence="2 7">Cofactor biosynthesis; molybdopterin biosynthesis.</text>
</comment>
<dbReference type="InterPro" id="IPR002820">
    <property type="entry name" value="Mopterin_CF_biosynth-C_dom"/>
</dbReference>
<evidence type="ECO:0000259" key="8">
    <source>
        <dbReference type="Pfam" id="PF01967"/>
    </source>
</evidence>
<dbReference type="InterPro" id="IPR050105">
    <property type="entry name" value="MoCo_biosynth_MoaA/MoaC"/>
</dbReference>
<dbReference type="EC" id="4.6.1.17" evidence="3 7"/>
<dbReference type="OrthoDB" id="9794429at2"/>
<reference evidence="9 10" key="1">
    <citation type="submission" date="2019-12" db="EMBL/GenBank/DDBJ databases">
        <title>Microbes associate with the intestines of laboratory mice.</title>
        <authorList>
            <person name="Navarre W."/>
            <person name="Wong E."/>
        </authorList>
    </citation>
    <scope>NUCLEOTIDE SEQUENCE [LARGE SCALE GENOMIC DNA]</scope>
    <source>
        <strain evidence="9 10">NM82_D38</strain>
    </source>
</reference>
<dbReference type="CDD" id="cd01420">
    <property type="entry name" value="MoaC_PE"/>
    <property type="match status" value="1"/>
</dbReference>
<dbReference type="HAMAP" id="MF_01224_B">
    <property type="entry name" value="MoaC_B"/>
    <property type="match status" value="1"/>
</dbReference>
<name>A0A6L6YFF5_9BURK</name>